<evidence type="ECO:0000256" key="2">
    <source>
        <dbReference type="ARBA" id="ARBA00022490"/>
    </source>
</evidence>
<sequence>MATARAQPSSRTSKRPKLNTGGDESNLNDLVNFQLPPRRQQFTGPRRSKKTAATAPWARERFVNSAYRFVLKPSVTADYTVHFVDPDIYFQWPDIIQILVPHTSSSLTGEGNTMCPICLGAPVAPRMTKCGHVYCYACILHYLQTSDQAGWHRCPICFDSISEAALKPVKWFFESESEALGTANGTAFKMRLMQRPQLTTLALPQSETWPSDLIPPHQAAFQFLPDIYKFAKFMLPTPKSLQDDLQEEIVSLSIDRDEKINVADGLGASFVERAITKVYRLIEDAKALDVPSLRDAINNAERGMEIAAEVAEKRQNVTRHPEFSPAQGDARPEHWADEHDNIQSIPREAAAATPSKQLKSRRNINPPPHSTSTYYFYQAASGSPIFLHPLDIRILLSHFGSYANFPRDIEVKVEARNEGTVDDDLRKRCKYLAHLPEAADVTFVEADLTSVVGKDTIAAFDSALKNRRARRREKERRDDRARVKAEERERDRLAEEHWVLKFSAARPTISSVEDEELQAFLGADTQQSSAQPAPPGAWGQRSFASTLSAPATGM</sequence>
<keyword evidence="10" id="KW-1185">Reference proteome</keyword>
<feature type="domain" description="RING-type" evidence="8">
    <location>
        <begin position="115"/>
        <end position="157"/>
    </location>
</feature>
<keyword evidence="4 6" id="KW-0863">Zinc-finger</keyword>
<gene>
    <name evidence="9" type="ORF">M408DRAFT_326988</name>
</gene>
<evidence type="ECO:0000256" key="4">
    <source>
        <dbReference type="ARBA" id="ARBA00022771"/>
    </source>
</evidence>
<evidence type="ECO:0000256" key="7">
    <source>
        <dbReference type="SAM" id="MobiDB-lite"/>
    </source>
</evidence>
<accession>A0A0C3BLR3</accession>
<evidence type="ECO:0000256" key="5">
    <source>
        <dbReference type="ARBA" id="ARBA00022833"/>
    </source>
</evidence>
<evidence type="ECO:0000256" key="1">
    <source>
        <dbReference type="ARBA" id="ARBA00004496"/>
    </source>
</evidence>
<proteinExistence type="predicted"/>
<feature type="compositionally biased region" description="Polar residues" evidence="7">
    <location>
        <begin position="542"/>
        <end position="554"/>
    </location>
</feature>
<keyword evidence="2" id="KW-0963">Cytoplasm</keyword>
<dbReference type="InterPro" id="IPR001841">
    <property type="entry name" value="Znf_RING"/>
</dbReference>
<comment type="subcellular location">
    <subcellularLocation>
        <location evidence="1">Cytoplasm</location>
    </subcellularLocation>
</comment>
<dbReference type="SUPFAM" id="SSF57850">
    <property type="entry name" value="RING/U-box"/>
    <property type="match status" value="1"/>
</dbReference>
<dbReference type="InterPro" id="IPR017907">
    <property type="entry name" value="Znf_RING_CS"/>
</dbReference>
<dbReference type="HOGENOM" id="CLU_011811_1_1_1"/>
<dbReference type="SMART" id="SM00184">
    <property type="entry name" value="RING"/>
    <property type="match status" value="1"/>
</dbReference>
<dbReference type="GO" id="GO:0008270">
    <property type="term" value="F:zinc ion binding"/>
    <property type="evidence" value="ECO:0007669"/>
    <property type="project" value="UniProtKB-KW"/>
</dbReference>
<dbReference type="InterPro" id="IPR013083">
    <property type="entry name" value="Znf_RING/FYVE/PHD"/>
</dbReference>
<dbReference type="OrthoDB" id="302966at2759"/>
<keyword evidence="3" id="KW-0479">Metal-binding</keyword>
<evidence type="ECO:0000256" key="3">
    <source>
        <dbReference type="ARBA" id="ARBA00022723"/>
    </source>
</evidence>
<dbReference type="CDD" id="cd16536">
    <property type="entry name" value="RING-HC_RNF10"/>
    <property type="match status" value="1"/>
</dbReference>
<dbReference type="PROSITE" id="PS50089">
    <property type="entry name" value="ZF_RING_2"/>
    <property type="match status" value="1"/>
</dbReference>
<feature type="region of interest" description="Disordered" evidence="7">
    <location>
        <begin position="524"/>
        <end position="554"/>
    </location>
</feature>
<dbReference type="Gene3D" id="3.30.40.10">
    <property type="entry name" value="Zinc/RING finger domain, C3HC4 (zinc finger)"/>
    <property type="match status" value="1"/>
</dbReference>
<dbReference type="Pfam" id="PF00097">
    <property type="entry name" value="zf-C3HC4"/>
    <property type="match status" value="1"/>
</dbReference>
<dbReference type="PANTHER" id="PTHR12983:SF9">
    <property type="entry name" value="E3 UBIQUITIN-PROTEIN LIGASE RNF10"/>
    <property type="match status" value="1"/>
</dbReference>
<dbReference type="EMBL" id="KN824280">
    <property type="protein sequence ID" value="KIM32411.1"/>
    <property type="molecule type" value="Genomic_DNA"/>
</dbReference>
<reference evidence="9 10" key="1">
    <citation type="submission" date="2014-04" db="EMBL/GenBank/DDBJ databases">
        <authorList>
            <consortium name="DOE Joint Genome Institute"/>
            <person name="Kuo A."/>
            <person name="Zuccaro A."/>
            <person name="Kohler A."/>
            <person name="Nagy L.G."/>
            <person name="Floudas D."/>
            <person name="Copeland A."/>
            <person name="Barry K.W."/>
            <person name="Cichocki N."/>
            <person name="Veneault-Fourrey C."/>
            <person name="LaButti K."/>
            <person name="Lindquist E.A."/>
            <person name="Lipzen A."/>
            <person name="Lundell T."/>
            <person name="Morin E."/>
            <person name="Murat C."/>
            <person name="Sun H."/>
            <person name="Tunlid A."/>
            <person name="Henrissat B."/>
            <person name="Grigoriev I.V."/>
            <person name="Hibbett D.S."/>
            <person name="Martin F."/>
            <person name="Nordberg H.P."/>
            <person name="Cantor M.N."/>
            <person name="Hua S.X."/>
        </authorList>
    </citation>
    <scope>NUCLEOTIDE SEQUENCE [LARGE SCALE GENOMIC DNA]</scope>
    <source>
        <strain evidence="9 10">MAFF 305830</strain>
    </source>
</reference>
<protein>
    <recommendedName>
        <fullName evidence="8">RING-type domain-containing protein</fullName>
    </recommendedName>
</protein>
<evidence type="ECO:0000259" key="8">
    <source>
        <dbReference type="PROSITE" id="PS50089"/>
    </source>
</evidence>
<feature type="compositionally biased region" description="Polar residues" evidence="7">
    <location>
        <begin position="1"/>
        <end position="11"/>
    </location>
</feature>
<reference evidence="10" key="2">
    <citation type="submission" date="2015-01" db="EMBL/GenBank/DDBJ databases">
        <title>Evolutionary Origins and Diversification of the Mycorrhizal Mutualists.</title>
        <authorList>
            <consortium name="DOE Joint Genome Institute"/>
            <consortium name="Mycorrhizal Genomics Consortium"/>
            <person name="Kohler A."/>
            <person name="Kuo A."/>
            <person name="Nagy L.G."/>
            <person name="Floudas D."/>
            <person name="Copeland A."/>
            <person name="Barry K.W."/>
            <person name="Cichocki N."/>
            <person name="Veneault-Fourrey C."/>
            <person name="LaButti K."/>
            <person name="Lindquist E.A."/>
            <person name="Lipzen A."/>
            <person name="Lundell T."/>
            <person name="Morin E."/>
            <person name="Murat C."/>
            <person name="Riley R."/>
            <person name="Ohm R."/>
            <person name="Sun H."/>
            <person name="Tunlid A."/>
            <person name="Henrissat B."/>
            <person name="Grigoriev I.V."/>
            <person name="Hibbett D.S."/>
            <person name="Martin F."/>
        </authorList>
    </citation>
    <scope>NUCLEOTIDE SEQUENCE [LARGE SCALE GENOMIC DNA]</scope>
    <source>
        <strain evidence="10">MAFF 305830</strain>
    </source>
</reference>
<feature type="region of interest" description="Disordered" evidence="7">
    <location>
        <begin position="1"/>
        <end position="30"/>
    </location>
</feature>
<dbReference type="InterPro" id="IPR039739">
    <property type="entry name" value="MAG2/RNF10"/>
</dbReference>
<evidence type="ECO:0000313" key="10">
    <source>
        <dbReference type="Proteomes" id="UP000054097"/>
    </source>
</evidence>
<keyword evidence="5" id="KW-0862">Zinc</keyword>
<feature type="region of interest" description="Disordered" evidence="7">
    <location>
        <begin position="314"/>
        <end position="333"/>
    </location>
</feature>
<name>A0A0C3BLR3_SERVB</name>
<organism evidence="9 10">
    <name type="scientific">Serendipita vermifera MAFF 305830</name>
    <dbReference type="NCBI Taxonomy" id="933852"/>
    <lineage>
        <taxon>Eukaryota</taxon>
        <taxon>Fungi</taxon>
        <taxon>Dikarya</taxon>
        <taxon>Basidiomycota</taxon>
        <taxon>Agaricomycotina</taxon>
        <taxon>Agaricomycetes</taxon>
        <taxon>Sebacinales</taxon>
        <taxon>Serendipitaceae</taxon>
        <taxon>Serendipita</taxon>
    </lineage>
</organism>
<dbReference type="PROSITE" id="PS00518">
    <property type="entry name" value="ZF_RING_1"/>
    <property type="match status" value="1"/>
</dbReference>
<dbReference type="AlphaFoldDB" id="A0A0C3BLR3"/>
<evidence type="ECO:0000256" key="6">
    <source>
        <dbReference type="PROSITE-ProRule" id="PRU00175"/>
    </source>
</evidence>
<evidence type="ECO:0000313" key="9">
    <source>
        <dbReference type="EMBL" id="KIM32411.1"/>
    </source>
</evidence>
<dbReference type="Proteomes" id="UP000054097">
    <property type="component" value="Unassembled WGS sequence"/>
</dbReference>
<dbReference type="PANTHER" id="PTHR12983">
    <property type="entry name" value="RING FINGER 10 FAMILY MEMBER"/>
    <property type="match status" value="1"/>
</dbReference>
<dbReference type="GO" id="GO:0005737">
    <property type="term" value="C:cytoplasm"/>
    <property type="evidence" value="ECO:0007669"/>
    <property type="project" value="UniProtKB-SubCell"/>
</dbReference>
<dbReference type="InterPro" id="IPR018957">
    <property type="entry name" value="Znf_C3HC4_RING-type"/>
</dbReference>
<dbReference type="GO" id="GO:0000976">
    <property type="term" value="F:transcription cis-regulatory region binding"/>
    <property type="evidence" value="ECO:0007669"/>
    <property type="project" value="TreeGrafter"/>
</dbReference>
<dbReference type="GO" id="GO:0045944">
    <property type="term" value="P:positive regulation of transcription by RNA polymerase II"/>
    <property type="evidence" value="ECO:0007669"/>
    <property type="project" value="TreeGrafter"/>
</dbReference>
<dbReference type="STRING" id="933852.A0A0C3BLR3"/>